<protein>
    <recommendedName>
        <fullName evidence="3">indole-3-pyruvate monooxygenase</fullName>
        <ecNumber evidence="3">1.14.13.168</ecNumber>
    </recommendedName>
</protein>
<organism evidence="6">
    <name type="scientific">Physcomitrium patens</name>
    <name type="common">Spreading-leaved earth moss</name>
    <name type="synonym">Physcomitrella patens</name>
    <dbReference type="NCBI Taxonomy" id="3218"/>
    <lineage>
        <taxon>Eukaryota</taxon>
        <taxon>Viridiplantae</taxon>
        <taxon>Streptophyta</taxon>
        <taxon>Embryophyta</taxon>
        <taxon>Bryophyta</taxon>
        <taxon>Bryophytina</taxon>
        <taxon>Bryopsida</taxon>
        <taxon>Funariidae</taxon>
        <taxon>Funariales</taxon>
        <taxon>Funariaceae</taxon>
        <taxon>Physcomitrium</taxon>
    </lineage>
</organism>
<dbReference type="InterPro" id="IPR050982">
    <property type="entry name" value="Auxin_biosynth/cation_transpt"/>
</dbReference>
<keyword evidence="5" id="KW-0812">Transmembrane</keyword>
<dbReference type="Proteomes" id="UP000006727">
    <property type="component" value="Chromosome 3"/>
</dbReference>
<reference evidence="7" key="3">
    <citation type="submission" date="2020-12" db="UniProtKB">
        <authorList>
            <consortium name="EnsemblPlants"/>
        </authorList>
    </citation>
    <scope>IDENTIFICATION</scope>
</reference>
<evidence type="ECO:0000256" key="3">
    <source>
        <dbReference type="ARBA" id="ARBA00039148"/>
    </source>
</evidence>
<dbReference type="OMA" id="FDANLGM"/>
<dbReference type="EnsemblPlants" id="Pp3c3_18590V3.1">
    <property type="protein sequence ID" value="Pp3c3_18590V3.1"/>
    <property type="gene ID" value="Pp3c3_18590"/>
</dbReference>
<keyword evidence="5" id="KW-0472">Membrane</keyword>
<evidence type="ECO:0000313" key="7">
    <source>
        <dbReference type="EnsemblPlants" id="Pp3c3_18590V3.1"/>
    </source>
</evidence>
<dbReference type="PANTHER" id="PTHR43539">
    <property type="entry name" value="FLAVIN-BINDING MONOOXYGENASE-LIKE PROTEIN (AFU_ORTHOLOGUE AFUA_4G09220)"/>
    <property type="match status" value="1"/>
</dbReference>
<dbReference type="Gramene" id="Pp3c3_18590V3.2">
    <property type="protein sequence ID" value="Pp3c3_18590V3.2"/>
    <property type="gene ID" value="Pp3c3_18590"/>
</dbReference>
<accession>A0A2K1KV43</accession>
<dbReference type="OrthoDB" id="66881at2759"/>
<keyword evidence="5" id="KW-1133">Transmembrane helix</keyword>
<feature type="transmembrane region" description="Helical" evidence="5">
    <location>
        <begin position="256"/>
        <end position="278"/>
    </location>
</feature>
<gene>
    <name evidence="7" type="primary">LOC112279254</name>
    <name evidence="6" type="ORF">PHYPA_004625</name>
</gene>
<dbReference type="EC" id="1.14.13.168" evidence="3"/>
<evidence type="ECO:0000313" key="8">
    <source>
        <dbReference type="Proteomes" id="UP000006727"/>
    </source>
</evidence>
<dbReference type="EMBL" id="ABEU02000003">
    <property type="protein sequence ID" value="PNR57631.1"/>
    <property type="molecule type" value="Genomic_DNA"/>
</dbReference>
<reference evidence="6 8" key="1">
    <citation type="journal article" date="2008" name="Science">
        <title>The Physcomitrella genome reveals evolutionary insights into the conquest of land by plants.</title>
        <authorList>
            <person name="Rensing S."/>
            <person name="Lang D."/>
            <person name="Zimmer A."/>
            <person name="Terry A."/>
            <person name="Salamov A."/>
            <person name="Shapiro H."/>
            <person name="Nishiyama T."/>
            <person name="Perroud P.-F."/>
            <person name="Lindquist E."/>
            <person name="Kamisugi Y."/>
            <person name="Tanahashi T."/>
            <person name="Sakakibara K."/>
            <person name="Fujita T."/>
            <person name="Oishi K."/>
            <person name="Shin-I T."/>
            <person name="Kuroki Y."/>
            <person name="Toyoda A."/>
            <person name="Suzuki Y."/>
            <person name="Hashimoto A."/>
            <person name="Yamaguchi K."/>
            <person name="Sugano A."/>
            <person name="Kohara Y."/>
            <person name="Fujiyama A."/>
            <person name="Anterola A."/>
            <person name="Aoki S."/>
            <person name="Ashton N."/>
            <person name="Barbazuk W.B."/>
            <person name="Barker E."/>
            <person name="Bennetzen J."/>
            <person name="Bezanilla M."/>
            <person name="Blankenship R."/>
            <person name="Cho S.H."/>
            <person name="Dutcher S."/>
            <person name="Estelle M."/>
            <person name="Fawcett J.A."/>
            <person name="Gundlach H."/>
            <person name="Hanada K."/>
            <person name="Heyl A."/>
            <person name="Hicks K.A."/>
            <person name="Hugh J."/>
            <person name="Lohr M."/>
            <person name="Mayer K."/>
            <person name="Melkozernov A."/>
            <person name="Murata T."/>
            <person name="Nelson D."/>
            <person name="Pils B."/>
            <person name="Prigge M."/>
            <person name="Reiss B."/>
            <person name="Renner T."/>
            <person name="Rombauts S."/>
            <person name="Rushton P."/>
            <person name="Sanderfoot A."/>
            <person name="Schween G."/>
            <person name="Shiu S.-H."/>
            <person name="Stueber K."/>
            <person name="Theodoulou F.L."/>
            <person name="Tu H."/>
            <person name="Van de Peer Y."/>
            <person name="Verrier P.J."/>
            <person name="Waters E."/>
            <person name="Wood A."/>
            <person name="Yang L."/>
            <person name="Cove D."/>
            <person name="Cuming A."/>
            <person name="Hasebe M."/>
            <person name="Lucas S."/>
            <person name="Mishler D.B."/>
            <person name="Reski R."/>
            <person name="Grigoriev I."/>
            <person name="Quatrano R.S."/>
            <person name="Boore J.L."/>
        </authorList>
    </citation>
    <scope>NUCLEOTIDE SEQUENCE [LARGE SCALE GENOMIC DNA]</scope>
    <source>
        <strain evidence="7 8">cv. Gransden 2004</strain>
    </source>
</reference>
<name>A0A2K1KV43_PHYPA</name>
<dbReference type="Gramene" id="Pp3c3_18590V3.1">
    <property type="protein sequence ID" value="Pp3c3_18590V3.1"/>
    <property type="gene ID" value="Pp3c3_18590"/>
</dbReference>
<evidence type="ECO:0000256" key="4">
    <source>
        <dbReference type="ARBA" id="ARBA00047707"/>
    </source>
</evidence>
<dbReference type="GO" id="GO:0050660">
    <property type="term" value="F:flavin adenine dinucleotide binding"/>
    <property type="evidence" value="ECO:0000318"/>
    <property type="project" value="GO_Central"/>
</dbReference>
<dbReference type="GO" id="GO:0103075">
    <property type="term" value="F:indole-3-pyruvate monooxygenase activity"/>
    <property type="evidence" value="ECO:0007669"/>
    <property type="project" value="UniProtKB-EC"/>
</dbReference>
<keyword evidence="2" id="KW-0560">Oxidoreductase</keyword>
<comment type="similarity">
    <text evidence="1">Belongs to the FMO family.</text>
</comment>
<dbReference type="Gene3D" id="3.50.50.60">
    <property type="entry name" value="FAD/NAD(P)-binding domain"/>
    <property type="match status" value="1"/>
</dbReference>
<dbReference type="PRINTS" id="PR00411">
    <property type="entry name" value="PNDRDTASEI"/>
</dbReference>
<dbReference type="PaxDb" id="3218-PP1S312_60V6.1"/>
<evidence type="ECO:0000256" key="5">
    <source>
        <dbReference type="SAM" id="Phobius"/>
    </source>
</evidence>
<dbReference type="PRINTS" id="PR00368">
    <property type="entry name" value="FADPNR"/>
</dbReference>
<sequence length="434" mass="47986">MYPRKDSWKSGDLPVCPSVQLGSIAGESLRNRSISSKVNSKEAPQTVLIIGAGPAGLATAACLRSKYWIPSIILERANCSAPLWRYMTYDRLRMHLPKQFCQLPLRPFPAVYPKYPTKNQFIAYLEDYQRHFGISPVYNATVTSAEFSTALGLWVVIAEQKLEDNCETVTYTTRSLVVATGENAEPYMPDLFGSHKFHGVISHGSTYRNGVKYKDMKVLVVGAGNTGMEISLDLAKFGAKPTLVARSKFHVMPRDLFGLNISAFQVMLMLLKVLPVSFVDKLLVIFSRLTLGDTDHLNLVRPKEGPLKMKARTGHTPVLDVGTVAEVRNGFIKVAPAIDQLTKSGARFVNGVEEEFDAVIMATGYTSNVYEWLKIDGMSGINGFPKRPFRNGWKGGRGLYAVGFGRKGLMGCAHDAELVADDIGAHHRDNEKTY</sequence>
<evidence type="ECO:0000313" key="6">
    <source>
        <dbReference type="EMBL" id="PNR57631.1"/>
    </source>
</evidence>
<dbReference type="GeneID" id="112279254"/>
<reference evidence="6 8" key="2">
    <citation type="journal article" date="2018" name="Plant J.">
        <title>The Physcomitrella patens chromosome-scale assembly reveals moss genome structure and evolution.</title>
        <authorList>
            <person name="Lang D."/>
            <person name="Ullrich K.K."/>
            <person name="Murat F."/>
            <person name="Fuchs J."/>
            <person name="Jenkins J."/>
            <person name="Haas F.B."/>
            <person name="Piednoel M."/>
            <person name="Gundlach H."/>
            <person name="Van Bel M."/>
            <person name="Meyberg R."/>
            <person name="Vives C."/>
            <person name="Morata J."/>
            <person name="Symeonidi A."/>
            <person name="Hiss M."/>
            <person name="Muchero W."/>
            <person name="Kamisugi Y."/>
            <person name="Saleh O."/>
            <person name="Blanc G."/>
            <person name="Decker E.L."/>
            <person name="van Gessel N."/>
            <person name="Grimwood J."/>
            <person name="Hayes R.D."/>
            <person name="Graham S.W."/>
            <person name="Gunter L.E."/>
            <person name="McDaniel S.F."/>
            <person name="Hoernstein S.N.W."/>
            <person name="Larsson A."/>
            <person name="Li F.W."/>
            <person name="Perroud P.F."/>
            <person name="Phillips J."/>
            <person name="Ranjan P."/>
            <person name="Rokshar D.S."/>
            <person name="Rothfels C.J."/>
            <person name="Schneider L."/>
            <person name="Shu S."/>
            <person name="Stevenson D.W."/>
            <person name="Thummler F."/>
            <person name="Tillich M."/>
            <person name="Villarreal Aguilar J.C."/>
            <person name="Widiez T."/>
            <person name="Wong G.K."/>
            <person name="Wymore A."/>
            <person name="Zhang Y."/>
            <person name="Zimmer A.D."/>
            <person name="Quatrano R.S."/>
            <person name="Mayer K.F.X."/>
            <person name="Goodstein D."/>
            <person name="Casacuberta J.M."/>
            <person name="Vandepoele K."/>
            <person name="Reski R."/>
            <person name="Cuming A.C."/>
            <person name="Tuskan G.A."/>
            <person name="Maumus F."/>
            <person name="Salse J."/>
            <person name="Schmutz J."/>
            <person name="Rensing S.A."/>
        </authorList>
    </citation>
    <scope>NUCLEOTIDE SEQUENCE [LARGE SCALE GENOMIC DNA]</scope>
    <source>
        <strain evidence="7 8">cv. Gransden 2004</strain>
    </source>
</reference>
<evidence type="ECO:0000256" key="2">
    <source>
        <dbReference type="ARBA" id="ARBA00023002"/>
    </source>
</evidence>
<dbReference type="PANTHER" id="PTHR43539:SF78">
    <property type="entry name" value="FLAVIN-CONTAINING MONOOXYGENASE"/>
    <property type="match status" value="1"/>
</dbReference>
<dbReference type="InterPro" id="IPR036188">
    <property type="entry name" value="FAD/NAD-bd_sf"/>
</dbReference>
<dbReference type="Pfam" id="PF13738">
    <property type="entry name" value="Pyr_redox_3"/>
    <property type="match status" value="1"/>
</dbReference>
<dbReference type="GO" id="GO:0004497">
    <property type="term" value="F:monooxygenase activity"/>
    <property type="evidence" value="ECO:0000318"/>
    <property type="project" value="GO_Central"/>
</dbReference>
<dbReference type="EnsemblPlants" id="Pp3c3_18590V3.2">
    <property type="protein sequence ID" value="Pp3c3_18590V3.2"/>
    <property type="gene ID" value="Pp3c3_18590"/>
</dbReference>
<dbReference type="AlphaFoldDB" id="A0A2K1KV43"/>
<comment type="catalytic activity">
    <reaction evidence="4">
        <text>indole-3-pyruvate + NADPH + O2 + H(+) = (indol-3-yl)acetate + CO2 + NADP(+) + H2O</text>
        <dbReference type="Rhea" id="RHEA:34331"/>
        <dbReference type="ChEBI" id="CHEBI:15377"/>
        <dbReference type="ChEBI" id="CHEBI:15378"/>
        <dbReference type="ChEBI" id="CHEBI:15379"/>
        <dbReference type="ChEBI" id="CHEBI:16526"/>
        <dbReference type="ChEBI" id="CHEBI:17640"/>
        <dbReference type="ChEBI" id="CHEBI:30854"/>
        <dbReference type="ChEBI" id="CHEBI:57783"/>
        <dbReference type="ChEBI" id="CHEBI:58349"/>
        <dbReference type="EC" id="1.14.13.168"/>
    </reaction>
</comment>
<dbReference type="SUPFAM" id="SSF51905">
    <property type="entry name" value="FAD/NAD(P)-binding domain"/>
    <property type="match status" value="2"/>
</dbReference>
<evidence type="ECO:0000256" key="1">
    <source>
        <dbReference type="ARBA" id="ARBA00009183"/>
    </source>
</evidence>
<dbReference type="STRING" id="3218.A0A2K1KV43"/>
<keyword evidence="8" id="KW-1185">Reference proteome</keyword>
<dbReference type="RefSeq" id="XP_024369268.1">
    <property type="nucleotide sequence ID" value="XM_024513500.2"/>
</dbReference>
<proteinExistence type="inferred from homology"/>